<evidence type="ECO:0000313" key="2">
    <source>
        <dbReference type="Proteomes" id="UP000306196"/>
    </source>
</evidence>
<sequence>MKSEPLAPVVMHDAAAEMSNMLANPERNPEERIQAVREVLYLFRQGFGDNPPGHNEMVVSALIGENNKRTALLPKDSPAIKDGALVDAWGTPYWFHALSAKQMEIRSAGPDKELFTQDDLVVE</sequence>
<comment type="caution">
    <text evidence="1">The sequence shown here is derived from an EMBL/GenBank/DDBJ whole genome shotgun (WGS) entry which is preliminary data.</text>
</comment>
<dbReference type="OrthoDB" id="191830at2"/>
<reference evidence="1 2" key="1">
    <citation type="submission" date="2019-05" db="EMBL/GenBank/DDBJ databases">
        <title>Verrucobacter flavum gen. nov., sp. nov. a new member of the family Verrucomicrobiaceae.</title>
        <authorList>
            <person name="Szuroczki S."/>
            <person name="Abbaszade G."/>
            <person name="Szabo A."/>
            <person name="Felfoldi T."/>
            <person name="Schumann P."/>
            <person name="Boka K."/>
            <person name="Keki Z."/>
            <person name="Toumi M."/>
            <person name="Toth E."/>
        </authorList>
    </citation>
    <scope>NUCLEOTIDE SEQUENCE [LARGE SCALE GENOMIC DNA]</scope>
    <source>
        <strain evidence="1 2">MG-N-17</strain>
    </source>
</reference>
<evidence type="ECO:0008006" key="3">
    <source>
        <dbReference type="Google" id="ProtNLM"/>
    </source>
</evidence>
<name>A0A5R8KDE2_9BACT</name>
<accession>A0A5R8KDE2</accession>
<dbReference type="EMBL" id="VAUV01000009">
    <property type="protein sequence ID" value="TLD70334.1"/>
    <property type="molecule type" value="Genomic_DNA"/>
</dbReference>
<keyword evidence="2" id="KW-1185">Reference proteome</keyword>
<dbReference type="Gene3D" id="3.30.700.10">
    <property type="entry name" value="Glycoprotein, Type 4 Pilin"/>
    <property type="match status" value="1"/>
</dbReference>
<organism evidence="1 2">
    <name type="scientific">Phragmitibacter flavus</name>
    <dbReference type="NCBI Taxonomy" id="2576071"/>
    <lineage>
        <taxon>Bacteria</taxon>
        <taxon>Pseudomonadati</taxon>
        <taxon>Verrucomicrobiota</taxon>
        <taxon>Verrucomicrobiia</taxon>
        <taxon>Verrucomicrobiales</taxon>
        <taxon>Verrucomicrobiaceae</taxon>
        <taxon>Phragmitibacter</taxon>
    </lineage>
</organism>
<dbReference type="AlphaFoldDB" id="A0A5R8KDE2"/>
<proteinExistence type="predicted"/>
<evidence type="ECO:0000313" key="1">
    <source>
        <dbReference type="EMBL" id="TLD70334.1"/>
    </source>
</evidence>
<protein>
    <recommendedName>
        <fullName evidence="3">Type II secretion system protein GspG C-terminal domain-containing protein</fullName>
    </recommendedName>
</protein>
<dbReference type="Proteomes" id="UP000306196">
    <property type="component" value="Unassembled WGS sequence"/>
</dbReference>
<gene>
    <name evidence="1" type="ORF">FEM03_13060</name>
</gene>